<dbReference type="STRING" id="1030841.HMPREF9370_1124"/>
<name>G4CPW4_9NEIS</name>
<dbReference type="Proteomes" id="UP000005336">
    <property type="component" value="Unassembled WGS sequence"/>
</dbReference>
<dbReference type="EMBL" id="AGAZ01000041">
    <property type="protein sequence ID" value="EGZ47279.1"/>
    <property type="molecule type" value="Genomic_DNA"/>
</dbReference>
<comment type="caution">
    <text evidence="1">The sequence shown here is derived from an EMBL/GenBank/DDBJ whole genome shotgun (WGS) entry which is preliminary data.</text>
</comment>
<gene>
    <name evidence="1" type="ORF">HMPREF9370_1124</name>
</gene>
<accession>G4CPW4</accession>
<dbReference type="AlphaFoldDB" id="G4CPW4"/>
<sequence>MLFQTGTQHNNAKSWQINAKLGKLYFTKISNLTDNKKITPQI</sequence>
<reference evidence="1 2" key="1">
    <citation type="submission" date="2011-06" db="EMBL/GenBank/DDBJ databases">
        <authorList>
            <person name="Muzny D."/>
            <person name="Qin X."/>
            <person name="Deng J."/>
            <person name="Jiang H."/>
            <person name="Liu Y."/>
            <person name="Qu J."/>
            <person name="Song X.-Z."/>
            <person name="Zhang L."/>
            <person name="Thornton R."/>
            <person name="Coyle M."/>
            <person name="Francisco L."/>
            <person name="Jackson L."/>
            <person name="Javaid M."/>
            <person name="Korchina V."/>
            <person name="Kovar C."/>
            <person name="Mata R."/>
            <person name="Mathew T."/>
            <person name="Ngo R."/>
            <person name="Nguyen L."/>
            <person name="Nguyen N."/>
            <person name="Okwuonu G."/>
            <person name="Ongeri F."/>
            <person name="Pham C."/>
            <person name="Simmons D."/>
            <person name="Wilczek-Boney K."/>
            <person name="Hale W."/>
            <person name="Jakkamsetti A."/>
            <person name="Pham P."/>
            <person name="Ruth R."/>
            <person name="San Lucas F."/>
            <person name="Warren J."/>
            <person name="Zhang J."/>
            <person name="Zhao Z."/>
            <person name="Zhou C."/>
            <person name="Zhu D."/>
            <person name="Lee S."/>
            <person name="Bess C."/>
            <person name="Blankenburg K."/>
            <person name="Forbes L."/>
            <person name="Fu Q."/>
            <person name="Gubbala S."/>
            <person name="Hirani K."/>
            <person name="Jayaseelan J.C."/>
            <person name="Lara F."/>
            <person name="Munidasa M."/>
            <person name="Palculict T."/>
            <person name="Patil S."/>
            <person name="Pu L.-L."/>
            <person name="Saada N."/>
            <person name="Tang L."/>
            <person name="Weissenberger G."/>
            <person name="Zhu Y."/>
            <person name="Hemphill L."/>
            <person name="Shang Y."/>
            <person name="Youmans B."/>
            <person name="Ayvaz T."/>
            <person name="Ross M."/>
            <person name="Santibanez J."/>
            <person name="Aqrawi P."/>
            <person name="Gross S."/>
            <person name="Joshi V."/>
            <person name="Fowler G."/>
            <person name="Nazareth L."/>
            <person name="Reid J."/>
            <person name="Worley K."/>
            <person name="Petrosino J."/>
            <person name="Highlander S."/>
            <person name="Gibbs R."/>
        </authorList>
    </citation>
    <scope>NUCLEOTIDE SEQUENCE [LARGE SCALE GENOMIC DNA]</scope>
    <source>
        <strain evidence="1 2">9715</strain>
    </source>
</reference>
<evidence type="ECO:0000313" key="1">
    <source>
        <dbReference type="EMBL" id="EGZ47279.1"/>
    </source>
</evidence>
<keyword evidence="2" id="KW-1185">Reference proteome</keyword>
<protein>
    <submittedName>
        <fullName evidence="1">Uncharacterized protein</fullName>
    </submittedName>
</protein>
<proteinExistence type="predicted"/>
<dbReference type="PATRIC" id="fig|1030841.3.peg.1102"/>
<evidence type="ECO:0000313" key="2">
    <source>
        <dbReference type="Proteomes" id="UP000005336"/>
    </source>
</evidence>
<dbReference type="HOGENOM" id="CLU_3254647_0_0_4"/>
<organism evidence="1 2">
    <name type="scientific">Neisseria wadsworthii 9715</name>
    <dbReference type="NCBI Taxonomy" id="1030841"/>
    <lineage>
        <taxon>Bacteria</taxon>
        <taxon>Pseudomonadati</taxon>
        <taxon>Pseudomonadota</taxon>
        <taxon>Betaproteobacteria</taxon>
        <taxon>Neisseriales</taxon>
        <taxon>Neisseriaceae</taxon>
        <taxon>Neisseria</taxon>
    </lineage>
</organism>